<evidence type="ECO:0008006" key="4">
    <source>
        <dbReference type="Google" id="ProtNLM"/>
    </source>
</evidence>
<accession>A0ABU7I333</accession>
<dbReference type="EMBL" id="JAZDQT010000001">
    <property type="protein sequence ID" value="MEE1943875.1"/>
    <property type="molecule type" value="Genomic_DNA"/>
</dbReference>
<protein>
    <recommendedName>
        <fullName evidence="4">DUF3352 domain-containing protein</fullName>
    </recommendedName>
</protein>
<organism evidence="2 3">
    <name type="scientific">Pedobacter albus</name>
    <dbReference type="NCBI Taxonomy" id="3113905"/>
    <lineage>
        <taxon>Bacteria</taxon>
        <taxon>Pseudomonadati</taxon>
        <taxon>Bacteroidota</taxon>
        <taxon>Sphingobacteriia</taxon>
        <taxon>Sphingobacteriales</taxon>
        <taxon>Sphingobacteriaceae</taxon>
        <taxon>Pedobacter</taxon>
    </lineage>
</organism>
<evidence type="ECO:0000313" key="3">
    <source>
        <dbReference type="Proteomes" id="UP001336835"/>
    </source>
</evidence>
<keyword evidence="1" id="KW-0812">Transmembrane</keyword>
<keyword evidence="1" id="KW-0472">Membrane</keyword>
<proteinExistence type="predicted"/>
<evidence type="ECO:0000313" key="2">
    <source>
        <dbReference type="EMBL" id="MEE1943875.1"/>
    </source>
</evidence>
<reference evidence="2 3" key="1">
    <citation type="submission" date="2024-01" db="EMBL/GenBank/DDBJ databases">
        <title>Pedobacter sp. nov., isolated from fresh soil.</title>
        <authorList>
            <person name="Le N.T.T."/>
        </authorList>
    </citation>
    <scope>NUCLEOTIDE SEQUENCE [LARGE SCALE GENOMIC DNA]</scope>
    <source>
        <strain evidence="2 3">KR3-3</strain>
    </source>
</reference>
<dbReference type="RefSeq" id="WP_330106272.1">
    <property type="nucleotide sequence ID" value="NZ_JAZDQT010000001.1"/>
</dbReference>
<sequence>MKRIYIILSVLLLGIIAMVYVYFSNLNTEANANDLSLNAAVANSGVIFSFENDKSFYEILSGQNLFQPLLGETKTASIRSLKANLIDQPEINRLIEGQKIYVAFVPGTNNTIDFIVSTQLKSSIKKKISLPDLGIKNAKIKQTGTSYELSFADSTTCFIAIEDQLVMVSNTLEAIQQSLHPKTAVDHDFTAYIKANSRFSKNTLASLYLNFNKMPLLLQQILNSNLNGELGIFNKQNSYASLSYNFSREKLLFNGSTTVNDANSYYQLFSKIQEQKISINTIVPDKTANYSLYAIGDYASWKKDLDHWVAKQKDGEKIGKTTANIREKYGLDLDQIFPKYFKNELIAFQLNTGEKFGAIALSNGEKVNQLLLDISASYAPDIRIFKENNIPYSYFGEPFKKFERPFFTIIDNYLVMANNASSVQVFLNSYKNNQLLVNDDAYQGLADQLSSSSTISFYVGNKNANDIFGRNLKPAYYKQYQSKNGLRTFDSFCYQLAGDNGKFLTNLLLYKKPEAVTAKADTLQTTP</sequence>
<feature type="transmembrane region" description="Helical" evidence="1">
    <location>
        <begin position="5"/>
        <end position="23"/>
    </location>
</feature>
<gene>
    <name evidence="2" type="ORF">VRU48_02070</name>
</gene>
<evidence type="ECO:0000256" key="1">
    <source>
        <dbReference type="SAM" id="Phobius"/>
    </source>
</evidence>
<comment type="caution">
    <text evidence="2">The sequence shown here is derived from an EMBL/GenBank/DDBJ whole genome shotgun (WGS) entry which is preliminary data.</text>
</comment>
<dbReference type="Proteomes" id="UP001336835">
    <property type="component" value="Unassembled WGS sequence"/>
</dbReference>
<name>A0ABU7I333_9SPHI</name>
<keyword evidence="3" id="KW-1185">Reference proteome</keyword>
<keyword evidence="1" id="KW-1133">Transmembrane helix</keyword>